<evidence type="ECO:0000313" key="7">
    <source>
        <dbReference type="Proteomes" id="UP001589738"/>
    </source>
</evidence>
<comment type="subunit">
    <text evidence="2">Homodimer.</text>
</comment>
<dbReference type="PRINTS" id="PR00368">
    <property type="entry name" value="FADPNR"/>
</dbReference>
<gene>
    <name evidence="6" type="ORF">ACFFHF_00790</name>
</gene>
<dbReference type="PRINTS" id="PR00469">
    <property type="entry name" value="PNDRDTASEII"/>
</dbReference>
<dbReference type="PANTHER" id="PTHR48105">
    <property type="entry name" value="THIOREDOXIN REDUCTASE 1-RELATED-RELATED"/>
    <property type="match status" value="1"/>
</dbReference>
<dbReference type="Pfam" id="PF07992">
    <property type="entry name" value="Pyr_redox_2"/>
    <property type="match status" value="1"/>
</dbReference>
<keyword evidence="3" id="KW-0285">Flavoprotein</keyword>
<comment type="cofactor">
    <cofactor evidence="1">
        <name>FAD</name>
        <dbReference type="ChEBI" id="CHEBI:57692"/>
    </cofactor>
</comment>
<protein>
    <submittedName>
        <fullName evidence="6">NAD(P)/FAD-dependent oxidoreductase</fullName>
    </submittedName>
</protein>
<feature type="domain" description="FAD/NAD(P)-binding" evidence="5">
    <location>
        <begin position="3"/>
        <end position="284"/>
    </location>
</feature>
<dbReference type="Gene3D" id="3.50.50.60">
    <property type="entry name" value="FAD/NAD(P)-binding domain"/>
    <property type="match status" value="2"/>
</dbReference>
<dbReference type="SUPFAM" id="SSF51905">
    <property type="entry name" value="FAD/NAD(P)-binding domain"/>
    <property type="match status" value="1"/>
</dbReference>
<dbReference type="InterPro" id="IPR023753">
    <property type="entry name" value="FAD/NAD-binding_dom"/>
</dbReference>
<accession>A0ABV6KPZ6</accession>
<evidence type="ECO:0000256" key="2">
    <source>
        <dbReference type="ARBA" id="ARBA00011738"/>
    </source>
</evidence>
<dbReference type="Proteomes" id="UP001589738">
    <property type="component" value="Unassembled WGS sequence"/>
</dbReference>
<proteinExistence type="predicted"/>
<evidence type="ECO:0000313" key="6">
    <source>
        <dbReference type="EMBL" id="MFC0473881.1"/>
    </source>
</evidence>
<dbReference type="InterPro" id="IPR036188">
    <property type="entry name" value="FAD/NAD-bd_sf"/>
</dbReference>
<keyword evidence="7" id="KW-1185">Reference proteome</keyword>
<sequence length="299" mass="33294">MVYDCVIVGGGIAGLQCAVQLGRYMYKVLVIDSGDGRSTLCRSYHNVLGYPSGVSGEYLRSIGEKQAKQYGVEFLLEKVEKVEKKKEIFHVTTHHGDEKKAKRLLIATGVMDRIPPIPELYPCLGQSVYICPDCDGYEIKDEKCIVIGSGNVGANAALTLLYWSKKLIYVNHERKEVDEKLLKQLKKENIEYYEQSIEQVQAKDSQFQGVTLTDGTQLVSNHGFVAFGNNEVRSELAAQLGVERMENKHILVDPRSKMTNIKHVWAAGDVVAHSEQVTVAMGDGLQAAIFIHKSLMNET</sequence>
<name>A0ABV6KPZ6_9BACI</name>
<evidence type="ECO:0000259" key="5">
    <source>
        <dbReference type="Pfam" id="PF07992"/>
    </source>
</evidence>
<dbReference type="RefSeq" id="WP_377057417.1">
    <property type="nucleotide sequence ID" value="NZ_JBHLUU010000005.1"/>
</dbReference>
<organism evidence="6 7">
    <name type="scientific">Robertmurraya beringensis</name>
    <dbReference type="NCBI Taxonomy" id="641660"/>
    <lineage>
        <taxon>Bacteria</taxon>
        <taxon>Bacillati</taxon>
        <taxon>Bacillota</taxon>
        <taxon>Bacilli</taxon>
        <taxon>Bacillales</taxon>
        <taxon>Bacillaceae</taxon>
        <taxon>Robertmurraya</taxon>
    </lineage>
</organism>
<dbReference type="InterPro" id="IPR050097">
    <property type="entry name" value="Ferredoxin-NADP_redctase_2"/>
</dbReference>
<reference evidence="6 7" key="1">
    <citation type="submission" date="2024-09" db="EMBL/GenBank/DDBJ databases">
        <authorList>
            <person name="Sun Q."/>
            <person name="Mori K."/>
        </authorList>
    </citation>
    <scope>NUCLEOTIDE SEQUENCE [LARGE SCALE GENOMIC DNA]</scope>
    <source>
        <strain evidence="6 7">CGMCC 1.9126</strain>
    </source>
</reference>
<dbReference type="EMBL" id="JBHLUU010000005">
    <property type="protein sequence ID" value="MFC0473881.1"/>
    <property type="molecule type" value="Genomic_DNA"/>
</dbReference>
<comment type="caution">
    <text evidence="6">The sequence shown here is derived from an EMBL/GenBank/DDBJ whole genome shotgun (WGS) entry which is preliminary data.</text>
</comment>
<evidence type="ECO:0000256" key="4">
    <source>
        <dbReference type="ARBA" id="ARBA00023002"/>
    </source>
</evidence>
<evidence type="ECO:0000256" key="1">
    <source>
        <dbReference type="ARBA" id="ARBA00001974"/>
    </source>
</evidence>
<evidence type="ECO:0000256" key="3">
    <source>
        <dbReference type="ARBA" id="ARBA00022630"/>
    </source>
</evidence>
<keyword evidence="4" id="KW-0560">Oxidoreductase</keyword>